<keyword evidence="2" id="KW-0813">Transport</keyword>
<keyword evidence="3" id="KW-0479">Metal-binding</keyword>
<evidence type="ECO:0000256" key="5">
    <source>
        <dbReference type="ARBA" id="ARBA00023004"/>
    </source>
</evidence>
<dbReference type="HOGENOM" id="CLU_139698_6_2_11"/>
<dbReference type="GO" id="GO:0051538">
    <property type="term" value="F:3 iron, 4 sulfur cluster binding"/>
    <property type="evidence" value="ECO:0007669"/>
    <property type="project" value="UniProtKB-KW"/>
</dbReference>
<dbReference type="OrthoDB" id="4741951at2"/>
<keyword evidence="5" id="KW-0408">Iron</keyword>
<dbReference type="KEGG" id="aau:AAur_pTC10067"/>
<geneLocation type="plasmid" evidence="8 9">
    <name>pTC1</name>
</geneLocation>
<dbReference type="GO" id="GO:0046872">
    <property type="term" value="F:metal ion binding"/>
    <property type="evidence" value="ECO:0007669"/>
    <property type="project" value="UniProtKB-KW"/>
</dbReference>
<dbReference type="Gene3D" id="3.30.70.20">
    <property type="match status" value="1"/>
</dbReference>
<protein>
    <submittedName>
        <fullName evidence="8">Ferredoxin</fullName>
    </submittedName>
</protein>
<organism evidence="8 9">
    <name type="scientific">Paenarthrobacter aurescens (strain TC1)</name>
    <dbReference type="NCBI Taxonomy" id="290340"/>
    <lineage>
        <taxon>Bacteria</taxon>
        <taxon>Bacillati</taxon>
        <taxon>Actinomycetota</taxon>
        <taxon>Actinomycetes</taxon>
        <taxon>Micrococcales</taxon>
        <taxon>Micrococcaceae</taxon>
        <taxon>Paenarthrobacter</taxon>
    </lineage>
</organism>
<evidence type="ECO:0000256" key="2">
    <source>
        <dbReference type="ARBA" id="ARBA00022448"/>
    </source>
</evidence>
<dbReference type="RefSeq" id="WP_011776864.1">
    <property type="nucleotide sequence ID" value="NC_008712.1"/>
</dbReference>
<keyword evidence="7" id="KW-0003">3Fe-4S</keyword>
<keyword evidence="4" id="KW-0249">Electron transport</keyword>
<dbReference type="PANTHER" id="PTHR36923:SF3">
    <property type="entry name" value="FERREDOXIN"/>
    <property type="match status" value="1"/>
</dbReference>
<evidence type="ECO:0000256" key="4">
    <source>
        <dbReference type="ARBA" id="ARBA00022982"/>
    </source>
</evidence>
<evidence type="ECO:0000256" key="3">
    <source>
        <dbReference type="ARBA" id="ARBA00022723"/>
    </source>
</evidence>
<evidence type="ECO:0000313" key="9">
    <source>
        <dbReference type="Proteomes" id="UP000000637"/>
    </source>
</evidence>
<dbReference type="SUPFAM" id="SSF54862">
    <property type="entry name" value="4Fe-4S ferredoxins"/>
    <property type="match status" value="1"/>
</dbReference>
<name>A1RCH9_PAEAT</name>
<reference evidence="8 9" key="1">
    <citation type="journal article" date="2006" name="PLoS Genet.">
        <title>Secrets of soil survival revealed by the genome sequence of Arthrobacter aurescens TC1.</title>
        <authorList>
            <person name="Mongodin E.F."/>
            <person name="Shapir N."/>
            <person name="Daugherty S.C."/>
            <person name="DeBoy R.T."/>
            <person name="Emerson J.B."/>
            <person name="Shvartzbeyn A."/>
            <person name="Radune D."/>
            <person name="Vamathevan J."/>
            <person name="Riggs F."/>
            <person name="Grinberg V."/>
            <person name="Khouri H."/>
            <person name="Wackett L.P."/>
            <person name="Nelson K.E."/>
            <person name="Sadowsky M.J."/>
        </authorList>
    </citation>
    <scope>NUCLEOTIDE SEQUENCE [LARGE SCALE GENOMIC DNA]</scope>
    <source>
        <strain evidence="8 9">TC1</strain>
    </source>
</reference>
<accession>A1RCH9</accession>
<dbReference type="InterPro" id="IPR051269">
    <property type="entry name" value="Fe-S_cluster_ET"/>
</dbReference>
<dbReference type="PANTHER" id="PTHR36923">
    <property type="entry name" value="FERREDOXIN"/>
    <property type="match status" value="1"/>
</dbReference>
<dbReference type="EMBL" id="CP000475">
    <property type="protein sequence ID" value="ABM10543.1"/>
    <property type="molecule type" value="Genomic_DNA"/>
</dbReference>
<evidence type="ECO:0000313" key="8">
    <source>
        <dbReference type="EMBL" id="ABM10543.1"/>
    </source>
</evidence>
<comment type="cofactor">
    <cofactor evidence="1">
        <name>[3Fe-4S] cluster</name>
        <dbReference type="ChEBI" id="CHEBI:21137"/>
    </cofactor>
</comment>
<dbReference type="Proteomes" id="UP000000637">
    <property type="component" value="Plasmid pTC1"/>
</dbReference>
<dbReference type="Pfam" id="PF13370">
    <property type="entry name" value="Fer4_13"/>
    <property type="match status" value="1"/>
</dbReference>
<keyword evidence="8" id="KW-0614">Plasmid</keyword>
<evidence type="ECO:0000256" key="1">
    <source>
        <dbReference type="ARBA" id="ARBA00001927"/>
    </source>
</evidence>
<keyword evidence="9" id="KW-1185">Reference proteome</keyword>
<evidence type="ECO:0000256" key="7">
    <source>
        <dbReference type="ARBA" id="ARBA00023291"/>
    </source>
</evidence>
<keyword evidence="6" id="KW-0411">Iron-sulfur</keyword>
<evidence type="ECO:0000256" key="6">
    <source>
        <dbReference type="ARBA" id="ARBA00023014"/>
    </source>
</evidence>
<gene>
    <name evidence="8" type="ordered locus">AAur_pTC10067</name>
</gene>
<dbReference type="AlphaFoldDB" id="A1RCH9"/>
<sequence>MQRVSVDPAKCQGHARCLAFAPDVFDFDDEGYAFVPDDRAQFEELPNPVKLAVANCPERAISVSEVAE</sequence>
<proteinExistence type="predicted"/>